<name>A0ABT7DYJ2_9NEIS</name>
<comment type="subcellular location">
    <subcellularLocation>
        <location evidence="1 9">Cell membrane</location>
        <topology evidence="1">Multi-pass membrane protein</topology>
    </subcellularLocation>
    <subcellularLocation>
        <location evidence="9">Bacterial flagellum basal body</location>
    </subcellularLocation>
</comment>
<evidence type="ECO:0000256" key="5">
    <source>
        <dbReference type="ARBA" id="ARBA00022692"/>
    </source>
</evidence>
<keyword evidence="6 9" id="KW-1133">Transmembrane helix</keyword>
<evidence type="ECO:0000256" key="7">
    <source>
        <dbReference type="ARBA" id="ARBA00023136"/>
    </source>
</evidence>
<reference evidence="10" key="1">
    <citation type="submission" date="2023-03" db="EMBL/GenBank/DDBJ databases">
        <title>Chitinimonas shenzhenensis gen. nov., sp. nov., a novel member of family Burkholderiaceae isolated from activated sludge collected in Shen Zhen, China.</title>
        <authorList>
            <person name="Wang X."/>
        </authorList>
    </citation>
    <scope>NUCLEOTIDE SEQUENCE</scope>
    <source>
        <strain evidence="10">DQS-5</strain>
    </source>
</reference>
<organism evidence="10 11">
    <name type="scientific">Parachitinimonas caeni</name>
    <dbReference type="NCBI Taxonomy" id="3031301"/>
    <lineage>
        <taxon>Bacteria</taxon>
        <taxon>Pseudomonadati</taxon>
        <taxon>Pseudomonadota</taxon>
        <taxon>Betaproteobacteria</taxon>
        <taxon>Neisseriales</taxon>
        <taxon>Chitinibacteraceae</taxon>
        <taxon>Parachitinimonas</taxon>
    </lineage>
</organism>
<evidence type="ECO:0000256" key="6">
    <source>
        <dbReference type="ARBA" id="ARBA00022989"/>
    </source>
</evidence>
<evidence type="ECO:0000313" key="10">
    <source>
        <dbReference type="EMBL" id="MDK2125111.1"/>
    </source>
</evidence>
<keyword evidence="10" id="KW-0966">Cell projection</keyword>
<dbReference type="InterPro" id="IPR002191">
    <property type="entry name" value="Bac_export_3"/>
</dbReference>
<evidence type="ECO:0000256" key="3">
    <source>
        <dbReference type="ARBA" id="ARBA00021718"/>
    </source>
</evidence>
<dbReference type="PIRSF" id="PIRSF004669">
    <property type="entry name" value="FliQ"/>
    <property type="match status" value="1"/>
</dbReference>
<comment type="similarity">
    <text evidence="2 9">Belongs to the FliQ/MopD/SpaQ family.</text>
</comment>
<dbReference type="PANTHER" id="PTHR34040">
    <property type="entry name" value="FLAGELLAR BIOSYNTHETIC PROTEIN FLIQ"/>
    <property type="match status" value="1"/>
</dbReference>
<evidence type="ECO:0000256" key="9">
    <source>
        <dbReference type="RuleBase" id="RU364090"/>
    </source>
</evidence>
<dbReference type="NCBIfam" id="TIGR01402">
    <property type="entry name" value="fliQ"/>
    <property type="match status" value="1"/>
</dbReference>
<keyword evidence="8 9" id="KW-0975">Bacterial flagellum</keyword>
<dbReference type="EMBL" id="JARRAF010000015">
    <property type="protein sequence ID" value="MDK2125111.1"/>
    <property type="molecule type" value="Genomic_DNA"/>
</dbReference>
<feature type="transmembrane region" description="Helical" evidence="9">
    <location>
        <begin position="51"/>
        <end position="70"/>
    </location>
</feature>
<feature type="transmembrane region" description="Helical" evidence="9">
    <location>
        <begin position="13"/>
        <end position="39"/>
    </location>
</feature>
<evidence type="ECO:0000256" key="4">
    <source>
        <dbReference type="ARBA" id="ARBA00022475"/>
    </source>
</evidence>
<dbReference type="RefSeq" id="WP_284101423.1">
    <property type="nucleotide sequence ID" value="NZ_JARRAF010000015.1"/>
</dbReference>
<dbReference type="PRINTS" id="PR00952">
    <property type="entry name" value="TYPE3IMQPROT"/>
</dbReference>
<comment type="function">
    <text evidence="9">Role in flagellar biosynthesis.</text>
</comment>
<gene>
    <name evidence="9 10" type="primary">fliQ</name>
    <name evidence="10" type="ORF">PZA18_13735</name>
</gene>
<proteinExistence type="inferred from homology"/>
<comment type="caution">
    <text evidence="10">The sequence shown here is derived from an EMBL/GenBank/DDBJ whole genome shotgun (WGS) entry which is preliminary data.</text>
</comment>
<evidence type="ECO:0000313" key="11">
    <source>
        <dbReference type="Proteomes" id="UP001172778"/>
    </source>
</evidence>
<evidence type="ECO:0000256" key="8">
    <source>
        <dbReference type="ARBA" id="ARBA00023143"/>
    </source>
</evidence>
<evidence type="ECO:0000256" key="1">
    <source>
        <dbReference type="ARBA" id="ARBA00004651"/>
    </source>
</evidence>
<dbReference type="PANTHER" id="PTHR34040:SF2">
    <property type="entry name" value="FLAGELLAR BIOSYNTHETIC PROTEIN FLIQ"/>
    <property type="match status" value="1"/>
</dbReference>
<accession>A0ABT7DYJ2</accession>
<evidence type="ECO:0000256" key="2">
    <source>
        <dbReference type="ARBA" id="ARBA00006156"/>
    </source>
</evidence>
<dbReference type="Proteomes" id="UP001172778">
    <property type="component" value="Unassembled WGS sequence"/>
</dbReference>
<dbReference type="InterPro" id="IPR006305">
    <property type="entry name" value="FliQ"/>
</dbReference>
<keyword evidence="5 9" id="KW-0812">Transmembrane</keyword>
<keyword evidence="10" id="KW-0282">Flagellum</keyword>
<sequence>MSSDLVIHLLAELLWNALAICGPLMLLTMLIGLLISVFQVVTQVQDMSLSFVPKLLVTVVTLVVAGPWMLRKLVTYASHLIANIPNYI</sequence>
<keyword evidence="10" id="KW-0969">Cilium</keyword>
<keyword evidence="4 9" id="KW-1003">Cell membrane</keyword>
<keyword evidence="11" id="KW-1185">Reference proteome</keyword>
<keyword evidence="7 9" id="KW-0472">Membrane</keyword>
<dbReference type="Pfam" id="PF01313">
    <property type="entry name" value="Bac_export_3"/>
    <property type="match status" value="1"/>
</dbReference>
<protein>
    <recommendedName>
        <fullName evidence="3 9">Flagellar biosynthetic protein FliQ</fullName>
    </recommendedName>
</protein>